<sequence>MLSSFSLLRPFSRVHATIFGALVLLTLAFTYRSAFNHRSWASLQPGSTSVRQEHLVNFGKSLFTALEQTAPPVRALTRNGDAGAFTFWKATSTTPRPDLVPMQPDEVVAMNQAHDSYLEKIKGLRLPYRARTQGIVSTAGGKYLPIFVISLRMLRRTGCTLPVELLLVTENDHAPYLCDTVLPSLNARCVVLEDYLGSKAVTMAKYQFKIFAILFSSFEDVLFLDADSFLVRDPQDALTQEPFQSAGLVTWPDFWASSASKHLYAVQGIPVPPMDAHASSESGQLIVSKRSHARVLLLATYYNFYGPDHYYQLLSQGGPGQGDKETFLGAAEAMSAPFYQVKKCVDILGYQGEDGYHGTAMLQYDPAHDTPGSYGQDNATPFAVHHNFPKLDPVDLLGADGAAIHHGSGIYHRLIGEKNITEMHFGRDLEQEMWQEMEYVTCELGDKFKHWRALPTTQWKKGTCDMVKEFQKAIFS</sequence>
<dbReference type="Proteomes" id="UP001320706">
    <property type="component" value="Unassembled WGS sequence"/>
</dbReference>
<comment type="caution">
    <text evidence="1">The sequence shown here is derived from an EMBL/GenBank/DDBJ whole genome shotgun (WGS) entry which is preliminary data.</text>
</comment>
<name>A0ACC3S7S3_9PEZI</name>
<accession>A0ACC3S7S3</accession>
<keyword evidence="1" id="KW-0328">Glycosyltransferase</keyword>
<keyword evidence="1" id="KW-0808">Transferase</keyword>
<reference evidence="1" key="1">
    <citation type="submission" date="2024-02" db="EMBL/GenBank/DDBJ databases">
        <title>Metagenome Assembled Genome of Zalaria obscura JY119.</title>
        <authorList>
            <person name="Vighnesh L."/>
            <person name="Jagadeeshwari U."/>
            <person name="Venkata Ramana C."/>
            <person name="Sasikala C."/>
        </authorList>
    </citation>
    <scope>NUCLEOTIDE SEQUENCE</scope>
    <source>
        <strain evidence="1">JY119</strain>
    </source>
</reference>
<keyword evidence="2" id="KW-1185">Reference proteome</keyword>
<proteinExistence type="predicted"/>
<dbReference type="EMBL" id="JAMKPW020000034">
    <property type="protein sequence ID" value="KAK8201599.1"/>
    <property type="molecule type" value="Genomic_DNA"/>
</dbReference>
<organism evidence="1 2">
    <name type="scientific">Zalaria obscura</name>
    <dbReference type="NCBI Taxonomy" id="2024903"/>
    <lineage>
        <taxon>Eukaryota</taxon>
        <taxon>Fungi</taxon>
        <taxon>Dikarya</taxon>
        <taxon>Ascomycota</taxon>
        <taxon>Pezizomycotina</taxon>
        <taxon>Dothideomycetes</taxon>
        <taxon>Dothideomycetidae</taxon>
        <taxon>Dothideales</taxon>
        <taxon>Zalariaceae</taxon>
        <taxon>Zalaria</taxon>
    </lineage>
</organism>
<protein>
    <submittedName>
        <fullName evidence="1">Mannosyltransferase</fullName>
    </submittedName>
</protein>
<evidence type="ECO:0000313" key="2">
    <source>
        <dbReference type="Proteomes" id="UP001320706"/>
    </source>
</evidence>
<gene>
    <name evidence="1" type="primary">MNN2</name>
    <name evidence="1" type="ORF">M8818_005853</name>
</gene>
<evidence type="ECO:0000313" key="1">
    <source>
        <dbReference type="EMBL" id="KAK8201599.1"/>
    </source>
</evidence>